<proteinExistence type="predicted"/>
<comment type="caution">
    <text evidence="2">The sequence shown here is derived from an EMBL/GenBank/DDBJ whole genome shotgun (WGS) entry which is preliminary data.</text>
</comment>
<evidence type="ECO:0000313" key="2">
    <source>
        <dbReference type="EMBL" id="POG70893.1"/>
    </source>
</evidence>
<name>A0A2P4PZT0_RHIID</name>
<organism evidence="2 3">
    <name type="scientific">Rhizophagus irregularis (strain DAOM 181602 / DAOM 197198 / MUCL 43194)</name>
    <name type="common">Arbuscular mycorrhizal fungus</name>
    <name type="synonym">Glomus intraradices</name>
    <dbReference type="NCBI Taxonomy" id="747089"/>
    <lineage>
        <taxon>Eukaryota</taxon>
        <taxon>Fungi</taxon>
        <taxon>Fungi incertae sedis</taxon>
        <taxon>Mucoromycota</taxon>
        <taxon>Glomeromycotina</taxon>
        <taxon>Glomeromycetes</taxon>
        <taxon>Glomerales</taxon>
        <taxon>Glomeraceae</taxon>
        <taxon>Rhizophagus</taxon>
    </lineage>
</organism>
<reference evidence="2 3" key="2">
    <citation type="journal article" date="2018" name="New Phytol.">
        <title>High intraspecific genome diversity in the model arbuscular mycorrhizal symbiont Rhizophagus irregularis.</title>
        <authorList>
            <person name="Chen E.C.H."/>
            <person name="Morin E."/>
            <person name="Beaudet D."/>
            <person name="Noel J."/>
            <person name="Yildirir G."/>
            <person name="Ndikumana S."/>
            <person name="Charron P."/>
            <person name="St-Onge C."/>
            <person name="Giorgi J."/>
            <person name="Kruger M."/>
            <person name="Marton T."/>
            <person name="Ropars J."/>
            <person name="Grigoriev I.V."/>
            <person name="Hainaut M."/>
            <person name="Henrissat B."/>
            <person name="Roux C."/>
            <person name="Martin F."/>
            <person name="Corradi N."/>
        </authorList>
    </citation>
    <scope>NUCLEOTIDE SEQUENCE [LARGE SCALE GENOMIC DNA]</scope>
    <source>
        <strain evidence="2 3">DAOM 197198</strain>
    </source>
</reference>
<protein>
    <submittedName>
        <fullName evidence="2">Uncharacterized protein</fullName>
    </submittedName>
</protein>
<accession>A0A2P4PZT0</accession>
<keyword evidence="1" id="KW-1133">Transmembrane helix</keyword>
<dbReference type="AlphaFoldDB" id="A0A2P4PZT0"/>
<dbReference type="Proteomes" id="UP000018888">
    <property type="component" value="Unassembled WGS sequence"/>
</dbReference>
<sequence length="77" mass="8836">MYTLSFFRIFSFLCLSLPLSLSLFTHPLPPHPFLLTLFSHHFLAFSLPLRPLPLLFLSCLPLLLSLLLFLISSFLSD</sequence>
<reference evidence="2 3" key="1">
    <citation type="journal article" date="2013" name="Proc. Natl. Acad. Sci. U.S.A.">
        <title>Genome of an arbuscular mycorrhizal fungus provides insight into the oldest plant symbiosis.</title>
        <authorList>
            <person name="Tisserant E."/>
            <person name="Malbreil M."/>
            <person name="Kuo A."/>
            <person name="Kohler A."/>
            <person name="Symeonidi A."/>
            <person name="Balestrini R."/>
            <person name="Charron P."/>
            <person name="Duensing N."/>
            <person name="Frei Dit Frey N."/>
            <person name="Gianinazzi-Pearson V."/>
            <person name="Gilbert L.B."/>
            <person name="Handa Y."/>
            <person name="Herr J.R."/>
            <person name="Hijri M."/>
            <person name="Koul R."/>
            <person name="Kawaguchi M."/>
            <person name="Krajinski F."/>
            <person name="Lammers P.J."/>
            <person name="Masclaux F.G."/>
            <person name="Murat C."/>
            <person name="Morin E."/>
            <person name="Ndikumana S."/>
            <person name="Pagni M."/>
            <person name="Petitpierre D."/>
            <person name="Requena N."/>
            <person name="Rosikiewicz P."/>
            <person name="Riley R."/>
            <person name="Saito K."/>
            <person name="San Clemente H."/>
            <person name="Shapiro H."/>
            <person name="van Tuinen D."/>
            <person name="Becard G."/>
            <person name="Bonfante P."/>
            <person name="Paszkowski U."/>
            <person name="Shachar-Hill Y.Y."/>
            <person name="Tuskan G.A."/>
            <person name="Young P.W."/>
            <person name="Sanders I.R."/>
            <person name="Henrissat B."/>
            <person name="Rensing S.A."/>
            <person name="Grigoriev I.V."/>
            <person name="Corradi N."/>
            <person name="Roux C."/>
            <person name="Martin F."/>
        </authorList>
    </citation>
    <scope>NUCLEOTIDE SEQUENCE [LARGE SCALE GENOMIC DNA]</scope>
    <source>
        <strain evidence="2 3">DAOM 197198</strain>
    </source>
</reference>
<evidence type="ECO:0000256" key="1">
    <source>
        <dbReference type="SAM" id="Phobius"/>
    </source>
</evidence>
<keyword evidence="3" id="KW-1185">Reference proteome</keyword>
<keyword evidence="1" id="KW-0472">Membrane</keyword>
<dbReference type="EMBL" id="AUPC02000115">
    <property type="protein sequence ID" value="POG70893.1"/>
    <property type="molecule type" value="Genomic_DNA"/>
</dbReference>
<feature type="transmembrane region" description="Helical" evidence="1">
    <location>
        <begin position="51"/>
        <end position="75"/>
    </location>
</feature>
<gene>
    <name evidence="2" type="ORF">GLOIN_2v98651</name>
</gene>
<evidence type="ECO:0000313" key="3">
    <source>
        <dbReference type="Proteomes" id="UP000018888"/>
    </source>
</evidence>
<keyword evidence="1" id="KW-0812">Transmembrane</keyword>